<dbReference type="OrthoDB" id="2243651at2"/>
<sequence length="179" mass="19254">MELRRVIESSLLLAGGFVLHQIMPPLVAGMKPDMSLLMLFIVVLLYQDKKLVILSGLLAGIISALSTTFPGGQVANMLDKPITALAVLTLILLGDYFKLSRKFSLGIIGVLGTIISGTVFLTTASLVVALPQSFLVLFISVVLPATLLNTCFLYMLYPIIAKIKGLVSKVEFNSGEEIV</sequence>
<name>A0A285GK95_9FIRM</name>
<organism evidence="2 3">
    <name type="scientific">Orenia metallireducens</name>
    <dbReference type="NCBI Taxonomy" id="1413210"/>
    <lineage>
        <taxon>Bacteria</taxon>
        <taxon>Bacillati</taxon>
        <taxon>Bacillota</taxon>
        <taxon>Clostridia</taxon>
        <taxon>Halanaerobiales</taxon>
        <taxon>Halobacteroidaceae</taxon>
        <taxon>Orenia</taxon>
    </lineage>
</organism>
<keyword evidence="1" id="KW-1133">Transmembrane helix</keyword>
<keyword evidence="3" id="KW-1185">Reference proteome</keyword>
<gene>
    <name evidence="2" type="ORF">SAMN06265827_107144</name>
</gene>
<feature type="transmembrane region" description="Helical" evidence="1">
    <location>
        <begin position="134"/>
        <end position="157"/>
    </location>
</feature>
<dbReference type="Pfam" id="PF17099">
    <property type="entry name" value="TrpP"/>
    <property type="match status" value="1"/>
</dbReference>
<evidence type="ECO:0000313" key="3">
    <source>
        <dbReference type="Proteomes" id="UP000219573"/>
    </source>
</evidence>
<accession>A0A285GK95</accession>
<dbReference type="STRING" id="1413210.U472_08020"/>
<dbReference type="InterPro" id="IPR031360">
    <property type="entry name" value="TrpP"/>
</dbReference>
<dbReference type="EMBL" id="OBDZ01000007">
    <property type="protein sequence ID" value="SNY22916.1"/>
    <property type="molecule type" value="Genomic_DNA"/>
</dbReference>
<dbReference type="RefSeq" id="WP_097017329.1">
    <property type="nucleotide sequence ID" value="NZ_OBDZ01000007.1"/>
</dbReference>
<keyword evidence="1" id="KW-0472">Membrane</keyword>
<keyword evidence="1" id="KW-0812">Transmembrane</keyword>
<dbReference type="Proteomes" id="UP000219573">
    <property type="component" value="Unassembled WGS sequence"/>
</dbReference>
<dbReference type="AlphaFoldDB" id="A0A285GK95"/>
<reference evidence="3" key="1">
    <citation type="submission" date="2017-09" db="EMBL/GenBank/DDBJ databases">
        <authorList>
            <person name="Varghese N."/>
            <person name="Submissions S."/>
        </authorList>
    </citation>
    <scope>NUCLEOTIDE SEQUENCE [LARGE SCALE GENOMIC DNA]</scope>
    <source>
        <strain evidence="3">MSL47</strain>
    </source>
</reference>
<feature type="transmembrane region" description="Helical" evidence="1">
    <location>
        <begin position="81"/>
        <end position="97"/>
    </location>
</feature>
<feature type="transmembrane region" description="Helical" evidence="1">
    <location>
        <begin position="51"/>
        <end position="69"/>
    </location>
</feature>
<evidence type="ECO:0000256" key="1">
    <source>
        <dbReference type="SAM" id="Phobius"/>
    </source>
</evidence>
<protein>
    <submittedName>
        <fullName evidence="2">Tryptophan transporter TrpP</fullName>
    </submittedName>
</protein>
<proteinExistence type="predicted"/>
<evidence type="ECO:0000313" key="2">
    <source>
        <dbReference type="EMBL" id="SNY22916.1"/>
    </source>
</evidence>
<feature type="transmembrane region" description="Helical" evidence="1">
    <location>
        <begin position="104"/>
        <end position="128"/>
    </location>
</feature>